<protein>
    <submittedName>
        <fullName evidence="2">Uncharacterized protein</fullName>
    </submittedName>
</protein>
<feature type="region of interest" description="Disordered" evidence="1">
    <location>
        <begin position="1"/>
        <end position="149"/>
    </location>
</feature>
<comment type="caution">
    <text evidence="2">The sequence shown here is derived from an EMBL/GenBank/DDBJ whole genome shotgun (WGS) entry which is preliminary data.</text>
</comment>
<feature type="compositionally biased region" description="Basic and acidic residues" evidence="1">
    <location>
        <begin position="133"/>
        <end position="146"/>
    </location>
</feature>
<evidence type="ECO:0000313" key="2">
    <source>
        <dbReference type="EMBL" id="MBD2255196.1"/>
    </source>
</evidence>
<evidence type="ECO:0000313" key="3">
    <source>
        <dbReference type="Proteomes" id="UP000621307"/>
    </source>
</evidence>
<keyword evidence="3" id="KW-1185">Reference proteome</keyword>
<proteinExistence type="predicted"/>
<reference evidence="2 3" key="1">
    <citation type="journal article" date="2020" name="ISME J.">
        <title>Comparative genomics reveals insights into cyanobacterial evolution and habitat adaptation.</title>
        <authorList>
            <person name="Chen M.Y."/>
            <person name="Teng W.K."/>
            <person name="Zhao L."/>
            <person name="Hu C.X."/>
            <person name="Zhou Y.K."/>
            <person name="Han B.P."/>
            <person name="Song L.R."/>
            <person name="Shu W.S."/>
        </authorList>
    </citation>
    <scope>NUCLEOTIDE SEQUENCE [LARGE SCALE GENOMIC DNA]</scope>
    <source>
        <strain evidence="2 3">FACHB-3921</strain>
    </source>
</reference>
<evidence type="ECO:0000256" key="1">
    <source>
        <dbReference type="SAM" id="MobiDB-lite"/>
    </source>
</evidence>
<accession>A0ABR8BMT6</accession>
<sequence>MAGLDSNKKRNNSGNKRVSRFSEVLGAAQESTQTSGYPESQLPEQPDTQPLENLQSQQSASTKTQVSGYPDIQQLEQSDIQPVEHSSSPKFASTKAQVSDQLKTQLDKHSGSQTSGYPDIQLPENSTTQTAKKFKDKDKLAKRENPDYTQTTFRIPKKLSRQINRVLVDLADEGIEVDRSDLLEELASAFIRLGDEVGVVEALEQIKNLGTQVDE</sequence>
<organism evidence="2 3">
    <name type="scientific">Nostoc parmelioides FACHB-3921</name>
    <dbReference type="NCBI Taxonomy" id="2692909"/>
    <lineage>
        <taxon>Bacteria</taxon>
        <taxon>Bacillati</taxon>
        <taxon>Cyanobacteriota</taxon>
        <taxon>Cyanophyceae</taxon>
        <taxon>Nostocales</taxon>
        <taxon>Nostocaceae</taxon>
        <taxon>Nostoc</taxon>
    </lineage>
</organism>
<feature type="compositionally biased region" description="Polar residues" evidence="1">
    <location>
        <begin position="29"/>
        <end position="67"/>
    </location>
</feature>
<name>A0ABR8BMT6_9NOSO</name>
<gene>
    <name evidence="2" type="ORF">H6G14_28665</name>
</gene>
<dbReference type="Proteomes" id="UP000621307">
    <property type="component" value="Unassembled WGS sequence"/>
</dbReference>
<feature type="compositionally biased region" description="Polar residues" evidence="1">
    <location>
        <begin position="74"/>
        <end position="104"/>
    </location>
</feature>
<dbReference type="RefSeq" id="WP_190571893.1">
    <property type="nucleotide sequence ID" value="NZ_JACJQL010000081.1"/>
</dbReference>
<dbReference type="EMBL" id="JACJQL010000081">
    <property type="protein sequence ID" value="MBD2255196.1"/>
    <property type="molecule type" value="Genomic_DNA"/>
</dbReference>